<dbReference type="RefSeq" id="WP_326706064.1">
    <property type="nucleotide sequence ID" value="NZ_CP109083.1"/>
</dbReference>
<accession>A0ABZ1ETI5</accession>
<proteinExistence type="predicted"/>
<protein>
    <submittedName>
        <fullName evidence="2">Uncharacterized protein</fullName>
    </submittedName>
</protein>
<keyword evidence="1" id="KW-0812">Transmembrane</keyword>
<name>A0ABZ1ETI5_9ACTN</name>
<evidence type="ECO:0000256" key="1">
    <source>
        <dbReference type="SAM" id="Phobius"/>
    </source>
</evidence>
<evidence type="ECO:0000313" key="3">
    <source>
        <dbReference type="Proteomes" id="UP001356428"/>
    </source>
</evidence>
<keyword evidence="1" id="KW-0472">Membrane</keyword>
<evidence type="ECO:0000313" key="2">
    <source>
        <dbReference type="EMBL" id="WSB07451.1"/>
    </source>
</evidence>
<reference evidence="2 3" key="1">
    <citation type="submission" date="2022-10" db="EMBL/GenBank/DDBJ databases">
        <title>The complete genomes of actinobacterial strains from the NBC collection.</title>
        <authorList>
            <person name="Joergensen T.S."/>
            <person name="Alvarez Arevalo M."/>
            <person name="Sterndorff E.B."/>
            <person name="Faurdal D."/>
            <person name="Vuksanovic O."/>
            <person name="Mourched A.-S."/>
            <person name="Charusanti P."/>
            <person name="Shaw S."/>
            <person name="Blin K."/>
            <person name="Weber T."/>
        </authorList>
    </citation>
    <scope>NUCLEOTIDE SEQUENCE [LARGE SCALE GENOMIC DNA]</scope>
    <source>
        <strain evidence="2 3">NBC 01792</strain>
    </source>
</reference>
<dbReference type="EMBL" id="CP109083">
    <property type="protein sequence ID" value="WSB07451.1"/>
    <property type="molecule type" value="Genomic_DNA"/>
</dbReference>
<feature type="transmembrane region" description="Helical" evidence="1">
    <location>
        <begin position="12"/>
        <end position="32"/>
    </location>
</feature>
<keyword evidence="1" id="KW-1133">Transmembrane helix</keyword>
<dbReference type="Proteomes" id="UP001356428">
    <property type="component" value="Chromosome"/>
</dbReference>
<sequence length="71" mass="7493">MSGGPTTARRRAFAETPAFVVLLGISGIWGAGSSGYPLYTRVFGGVMGALCAAFLVGEFVKRRRRRAAADL</sequence>
<keyword evidence="3" id="KW-1185">Reference proteome</keyword>
<feature type="transmembrane region" description="Helical" evidence="1">
    <location>
        <begin position="38"/>
        <end position="56"/>
    </location>
</feature>
<gene>
    <name evidence="2" type="ORF">OG849_09395</name>
</gene>
<organism evidence="2 3">
    <name type="scientific">Streptomyces cyaneofuscatus</name>
    <dbReference type="NCBI Taxonomy" id="66883"/>
    <lineage>
        <taxon>Bacteria</taxon>
        <taxon>Bacillati</taxon>
        <taxon>Actinomycetota</taxon>
        <taxon>Actinomycetes</taxon>
        <taxon>Kitasatosporales</taxon>
        <taxon>Streptomycetaceae</taxon>
        <taxon>Streptomyces</taxon>
    </lineage>
</organism>